<dbReference type="InterPro" id="IPR016130">
    <property type="entry name" value="Tyr_Pase_AS"/>
</dbReference>
<evidence type="ECO:0000259" key="6">
    <source>
        <dbReference type="PROSITE" id="PS50056"/>
    </source>
</evidence>
<reference evidence="7 8" key="1">
    <citation type="journal article" date="2016" name="Mol. Biol. Evol.">
        <title>Comparative Genomics of Early-Diverging Mushroom-Forming Fungi Provides Insights into the Origins of Lignocellulose Decay Capabilities.</title>
        <authorList>
            <person name="Nagy L.G."/>
            <person name="Riley R."/>
            <person name="Tritt A."/>
            <person name="Adam C."/>
            <person name="Daum C."/>
            <person name="Floudas D."/>
            <person name="Sun H."/>
            <person name="Yadav J.S."/>
            <person name="Pangilinan J."/>
            <person name="Larsson K.H."/>
            <person name="Matsuura K."/>
            <person name="Barry K."/>
            <person name="Labutti K."/>
            <person name="Kuo R."/>
            <person name="Ohm R.A."/>
            <person name="Bhattacharya S.S."/>
            <person name="Shirouzu T."/>
            <person name="Yoshinaga Y."/>
            <person name="Martin F.M."/>
            <person name="Grigoriev I.V."/>
            <person name="Hibbett D.S."/>
        </authorList>
    </citation>
    <scope>NUCLEOTIDE SEQUENCE [LARGE SCALE GENOMIC DNA]</scope>
    <source>
        <strain evidence="7 8">TUFC12733</strain>
    </source>
</reference>
<feature type="compositionally biased region" description="Basic and acidic residues" evidence="5">
    <location>
        <begin position="343"/>
        <end position="361"/>
    </location>
</feature>
<feature type="compositionally biased region" description="Basic and acidic residues" evidence="5">
    <location>
        <begin position="414"/>
        <end position="424"/>
    </location>
</feature>
<feature type="region of interest" description="Disordered" evidence="5">
    <location>
        <begin position="406"/>
        <end position="526"/>
    </location>
</feature>
<feature type="compositionally biased region" description="Low complexity" evidence="5">
    <location>
        <begin position="97"/>
        <end position="132"/>
    </location>
</feature>
<evidence type="ECO:0000256" key="5">
    <source>
        <dbReference type="SAM" id="MobiDB-lite"/>
    </source>
</evidence>
<dbReference type="CDD" id="cd14498">
    <property type="entry name" value="DSP"/>
    <property type="match status" value="1"/>
</dbReference>
<comment type="similarity">
    <text evidence="1">Belongs to the protein-tyrosine phosphatase family. Non-receptor class dual specificity subfamily.</text>
</comment>
<dbReference type="PANTHER" id="PTHR10159">
    <property type="entry name" value="DUAL SPECIFICITY PROTEIN PHOSPHATASE"/>
    <property type="match status" value="1"/>
</dbReference>
<dbReference type="PANTHER" id="PTHR10159:SF519">
    <property type="entry name" value="DUAL SPECIFICITY PROTEIN PHOSPHATASE MPK3"/>
    <property type="match status" value="1"/>
</dbReference>
<keyword evidence="8" id="KW-1185">Reference proteome</keyword>
<dbReference type="InterPro" id="IPR000387">
    <property type="entry name" value="Tyr_Pase_dom"/>
</dbReference>
<keyword evidence="3" id="KW-0378">Hydrolase</keyword>
<feature type="compositionally biased region" description="Low complexity" evidence="5">
    <location>
        <begin position="445"/>
        <end position="462"/>
    </location>
</feature>
<dbReference type="AlphaFoldDB" id="A0A167P432"/>
<gene>
    <name evidence="7" type="ORF">CALVIDRAFT_45062</name>
</gene>
<dbReference type="Gene3D" id="3.90.190.10">
    <property type="entry name" value="Protein tyrosine phosphatase superfamily"/>
    <property type="match status" value="1"/>
</dbReference>
<evidence type="ECO:0000256" key="1">
    <source>
        <dbReference type="ARBA" id="ARBA00008601"/>
    </source>
</evidence>
<name>A0A167P432_CALVF</name>
<dbReference type="PROSITE" id="PS50056">
    <property type="entry name" value="TYR_PHOSPHATASE_2"/>
    <property type="match status" value="1"/>
</dbReference>
<feature type="region of interest" description="Disordered" evidence="5">
    <location>
        <begin position="334"/>
        <end position="378"/>
    </location>
</feature>
<dbReference type="GO" id="GO:0033550">
    <property type="term" value="F:MAP kinase tyrosine phosphatase activity"/>
    <property type="evidence" value="ECO:0007669"/>
    <property type="project" value="TreeGrafter"/>
</dbReference>
<keyword evidence="4" id="KW-0904">Protein phosphatase</keyword>
<sequence>MSFPPSLAPQSGRKRSLPFSLRIQTNGASAPAPFALAGISSPAVAIPAQGITTALSYGPPPTPSAIEPEPSFSCFPPPIPALAPLPLPPHLRAQHHSPSGSSVPSLADSPSSTPSTAMSSTSSSSLPALDPSRGPRSGMLTARNPKKLSISTKPSWPTLQVNPAVNTAAERKRSNSVSLVLPYYSNTYPEEEEHDPPYPNGPIEILPRVWLGHEGHARDVKLLRERGIGWVLNVAKEVDLELGDEWQVVGMDGDDMDVDIQHGQSKLKYLKLPWSHGQQDLCEVGFNGAMRFVDRALSSGESVLVHCQCGVSRSATLVMALVIRAVCARQEPMGRAQHCADQPARRVQQEPADRGGRDRARGHGPVAQPDPLREHGPIADGARAPLFLLGLVGFLLTRSRLSPDTRRLRLPRARPGEHRSDAPRQADGSAVLQALPAARSGRGSAGTTAPAADAAARLASRTRPARPLTALPRLSPLRNQPPEPNARLECRIGPGEQNTLEYRNAPARRGGELTLAPSTRSHLSPA</sequence>
<dbReference type="InterPro" id="IPR029021">
    <property type="entry name" value="Prot-tyrosine_phosphatase-like"/>
</dbReference>
<dbReference type="EC" id="3.1.3.48" evidence="2"/>
<accession>A0A167P432</accession>
<dbReference type="STRING" id="1330018.A0A167P432"/>
<dbReference type="GO" id="GO:0005737">
    <property type="term" value="C:cytoplasm"/>
    <property type="evidence" value="ECO:0007669"/>
    <property type="project" value="TreeGrafter"/>
</dbReference>
<dbReference type="InterPro" id="IPR020422">
    <property type="entry name" value="TYR_PHOSPHATASE_DUAL_dom"/>
</dbReference>
<dbReference type="GO" id="GO:0008330">
    <property type="term" value="F:protein tyrosine/threonine phosphatase activity"/>
    <property type="evidence" value="ECO:0007669"/>
    <property type="project" value="TreeGrafter"/>
</dbReference>
<organism evidence="7 8">
    <name type="scientific">Calocera viscosa (strain TUFC12733)</name>
    <dbReference type="NCBI Taxonomy" id="1330018"/>
    <lineage>
        <taxon>Eukaryota</taxon>
        <taxon>Fungi</taxon>
        <taxon>Dikarya</taxon>
        <taxon>Basidiomycota</taxon>
        <taxon>Agaricomycotina</taxon>
        <taxon>Dacrymycetes</taxon>
        <taxon>Dacrymycetales</taxon>
        <taxon>Dacrymycetaceae</taxon>
        <taxon>Calocera</taxon>
    </lineage>
</organism>
<dbReference type="InterPro" id="IPR000340">
    <property type="entry name" value="Dual-sp_phosphatase_cat-dom"/>
</dbReference>
<dbReference type="OrthoDB" id="2017893at2759"/>
<dbReference type="PROSITE" id="PS00383">
    <property type="entry name" value="TYR_PHOSPHATASE_1"/>
    <property type="match status" value="1"/>
</dbReference>
<dbReference type="SMART" id="SM00195">
    <property type="entry name" value="DSPc"/>
    <property type="match status" value="1"/>
</dbReference>
<feature type="domain" description="Tyrosine specific protein phosphatases" evidence="6">
    <location>
        <begin position="284"/>
        <end position="323"/>
    </location>
</feature>
<feature type="region of interest" description="Disordered" evidence="5">
    <location>
        <begin position="85"/>
        <end position="155"/>
    </location>
</feature>
<evidence type="ECO:0000313" key="7">
    <source>
        <dbReference type="EMBL" id="KZO98399.1"/>
    </source>
</evidence>
<protein>
    <recommendedName>
        <fullName evidence="2">protein-tyrosine-phosphatase</fullName>
        <ecNumber evidence="2">3.1.3.48</ecNumber>
    </recommendedName>
</protein>
<feature type="compositionally biased region" description="Polar residues" evidence="5">
    <location>
        <begin position="516"/>
        <end position="526"/>
    </location>
</feature>
<dbReference type="EMBL" id="KV417276">
    <property type="protein sequence ID" value="KZO98399.1"/>
    <property type="molecule type" value="Genomic_DNA"/>
</dbReference>
<dbReference type="Proteomes" id="UP000076738">
    <property type="component" value="Unassembled WGS sequence"/>
</dbReference>
<dbReference type="Pfam" id="PF00782">
    <property type="entry name" value="DSPc"/>
    <property type="match status" value="1"/>
</dbReference>
<evidence type="ECO:0000256" key="2">
    <source>
        <dbReference type="ARBA" id="ARBA00013064"/>
    </source>
</evidence>
<proteinExistence type="inferred from homology"/>
<dbReference type="SUPFAM" id="SSF52799">
    <property type="entry name" value="(Phosphotyrosine protein) phosphatases II"/>
    <property type="match status" value="1"/>
</dbReference>
<evidence type="ECO:0000313" key="8">
    <source>
        <dbReference type="Proteomes" id="UP000076738"/>
    </source>
</evidence>
<evidence type="ECO:0000256" key="3">
    <source>
        <dbReference type="ARBA" id="ARBA00022801"/>
    </source>
</evidence>
<dbReference type="GO" id="GO:0017017">
    <property type="term" value="F:MAP kinase tyrosine/serine/threonine phosphatase activity"/>
    <property type="evidence" value="ECO:0007669"/>
    <property type="project" value="TreeGrafter"/>
</dbReference>
<evidence type="ECO:0000256" key="4">
    <source>
        <dbReference type="ARBA" id="ARBA00022912"/>
    </source>
</evidence>
<dbReference type="GO" id="GO:0043409">
    <property type="term" value="P:negative regulation of MAPK cascade"/>
    <property type="evidence" value="ECO:0007669"/>
    <property type="project" value="TreeGrafter"/>
</dbReference>